<dbReference type="InterPro" id="IPR001663">
    <property type="entry name" value="Rng_hydr_dOase-A"/>
</dbReference>
<keyword evidence="6" id="KW-0411">Iron-sulfur</keyword>
<evidence type="ECO:0000259" key="7">
    <source>
        <dbReference type="PROSITE" id="PS51296"/>
    </source>
</evidence>
<keyword evidence="2" id="KW-0001">2Fe-2S</keyword>
<evidence type="ECO:0000256" key="2">
    <source>
        <dbReference type="ARBA" id="ARBA00022714"/>
    </source>
</evidence>
<sequence>MNTTVRTGPTPDQTVAELLVEVSGYAAADPPAISLPPQMFTSPQVYELERERIFHRNWIMVAHTDQLAAPGDYVALSIAGEPVAITRAEDGQLHGMSPVCRHRAMPLLEAGEGTVKDFTCSYHLWRYKLDGSLRAATHMRDNPEFDPATCRLPGFAVREWHGLVFVNLDAQARSFEPDLAIVETEMTNYRLDDMVQVSHWTEEWACNWKVAVENGYENYHAIGLHPETVRPLMTGGIDMTVHLDSPWVTRLLSAAGTPFDAPILPLTEAERSVMYSYRLFPCGAVATFGESVAWISIIPLSLERTQVRGGTLVPRQALEHVSLEVMRKEIESITSVINAEDRAGMEAVQRTLGSRFVERGHLSPKEPGVLAFYRQLALALTKQEA</sequence>
<dbReference type="Proteomes" id="UP001500603">
    <property type="component" value="Unassembled WGS sequence"/>
</dbReference>
<dbReference type="PRINTS" id="PR00090">
    <property type="entry name" value="RNGDIOXGNASE"/>
</dbReference>
<proteinExistence type="predicted"/>
<dbReference type="Gene3D" id="3.90.380.10">
    <property type="entry name" value="Naphthalene 1,2-dioxygenase Alpha Subunit, Chain A, domain 1"/>
    <property type="match status" value="1"/>
</dbReference>
<keyword evidence="8" id="KW-0223">Dioxygenase</keyword>
<comment type="caution">
    <text evidence="8">The sequence shown here is derived from an EMBL/GenBank/DDBJ whole genome shotgun (WGS) entry which is preliminary data.</text>
</comment>
<keyword evidence="4" id="KW-0560">Oxidoreductase</keyword>
<accession>A0ABP9K9A6</accession>
<dbReference type="PANTHER" id="PTHR43756">
    <property type="entry name" value="CHOLINE MONOOXYGENASE, CHLOROPLASTIC"/>
    <property type="match status" value="1"/>
</dbReference>
<dbReference type="Pfam" id="PF00355">
    <property type="entry name" value="Rieske"/>
    <property type="match status" value="1"/>
</dbReference>
<feature type="domain" description="Rieske" evidence="7">
    <location>
        <begin position="58"/>
        <end position="166"/>
    </location>
</feature>
<evidence type="ECO:0000256" key="5">
    <source>
        <dbReference type="ARBA" id="ARBA00023004"/>
    </source>
</evidence>
<dbReference type="InterPro" id="IPR015879">
    <property type="entry name" value="Ring_hydroxy_dOase_asu_C_dom"/>
</dbReference>
<dbReference type="RefSeq" id="WP_345495274.1">
    <property type="nucleotide sequence ID" value="NZ_BAABJM010000002.1"/>
</dbReference>
<gene>
    <name evidence="8" type="ORF">GCM10023318_23230</name>
</gene>
<evidence type="ECO:0000313" key="9">
    <source>
        <dbReference type="Proteomes" id="UP001500603"/>
    </source>
</evidence>
<dbReference type="Gene3D" id="2.102.10.10">
    <property type="entry name" value="Rieske [2Fe-2S] iron-sulphur domain"/>
    <property type="match status" value="1"/>
</dbReference>
<dbReference type="GO" id="GO:0051213">
    <property type="term" value="F:dioxygenase activity"/>
    <property type="evidence" value="ECO:0007669"/>
    <property type="project" value="UniProtKB-KW"/>
</dbReference>
<name>A0ABP9K9A6_9NOCA</name>
<dbReference type="PANTHER" id="PTHR43756:SF5">
    <property type="entry name" value="CHOLINE MONOOXYGENASE, CHLOROPLASTIC"/>
    <property type="match status" value="1"/>
</dbReference>
<dbReference type="EMBL" id="BAABJM010000002">
    <property type="protein sequence ID" value="GAA5051639.1"/>
    <property type="molecule type" value="Genomic_DNA"/>
</dbReference>
<keyword evidence="5" id="KW-0408">Iron</keyword>
<evidence type="ECO:0000313" key="8">
    <source>
        <dbReference type="EMBL" id="GAA5051639.1"/>
    </source>
</evidence>
<keyword evidence="3" id="KW-0479">Metal-binding</keyword>
<dbReference type="PROSITE" id="PS51296">
    <property type="entry name" value="RIESKE"/>
    <property type="match status" value="1"/>
</dbReference>
<evidence type="ECO:0000256" key="4">
    <source>
        <dbReference type="ARBA" id="ARBA00023002"/>
    </source>
</evidence>
<evidence type="ECO:0000256" key="3">
    <source>
        <dbReference type="ARBA" id="ARBA00022723"/>
    </source>
</evidence>
<dbReference type="InterPro" id="IPR036922">
    <property type="entry name" value="Rieske_2Fe-2S_sf"/>
</dbReference>
<dbReference type="InterPro" id="IPR017941">
    <property type="entry name" value="Rieske_2Fe-2S"/>
</dbReference>
<organism evidence="8 9">
    <name type="scientific">Nocardia callitridis</name>
    <dbReference type="NCBI Taxonomy" id="648753"/>
    <lineage>
        <taxon>Bacteria</taxon>
        <taxon>Bacillati</taxon>
        <taxon>Actinomycetota</taxon>
        <taxon>Actinomycetes</taxon>
        <taxon>Mycobacteriales</taxon>
        <taxon>Nocardiaceae</taxon>
        <taxon>Nocardia</taxon>
    </lineage>
</organism>
<evidence type="ECO:0000256" key="6">
    <source>
        <dbReference type="ARBA" id="ARBA00023014"/>
    </source>
</evidence>
<keyword evidence="9" id="KW-1185">Reference proteome</keyword>
<dbReference type="SUPFAM" id="SSF55961">
    <property type="entry name" value="Bet v1-like"/>
    <property type="match status" value="1"/>
</dbReference>
<comment type="cofactor">
    <cofactor evidence="1">
        <name>Fe cation</name>
        <dbReference type="ChEBI" id="CHEBI:24875"/>
    </cofactor>
</comment>
<dbReference type="CDD" id="cd03469">
    <property type="entry name" value="Rieske_RO_Alpha_N"/>
    <property type="match status" value="1"/>
</dbReference>
<reference evidence="9" key="1">
    <citation type="journal article" date="2019" name="Int. J. Syst. Evol. Microbiol.">
        <title>The Global Catalogue of Microorganisms (GCM) 10K type strain sequencing project: providing services to taxonomists for standard genome sequencing and annotation.</title>
        <authorList>
            <consortium name="The Broad Institute Genomics Platform"/>
            <consortium name="The Broad Institute Genome Sequencing Center for Infectious Disease"/>
            <person name="Wu L."/>
            <person name="Ma J."/>
        </authorList>
    </citation>
    <scope>NUCLEOTIDE SEQUENCE [LARGE SCALE GENOMIC DNA]</scope>
    <source>
        <strain evidence="9">JCM 18298</strain>
    </source>
</reference>
<evidence type="ECO:0000256" key="1">
    <source>
        <dbReference type="ARBA" id="ARBA00001962"/>
    </source>
</evidence>
<dbReference type="SUPFAM" id="SSF50022">
    <property type="entry name" value="ISP domain"/>
    <property type="match status" value="1"/>
</dbReference>
<dbReference type="Pfam" id="PF00848">
    <property type="entry name" value="Ring_hydroxyl_A"/>
    <property type="match status" value="1"/>
</dbReference>
<protein>
    <submittedName>
        <fullName evidence="8">Aromatic ring-hydroxylating dioxygenase subunit alpha</fullName>
    </submittedName>
</protein>